<evidence type="ECO:0000256" key="6">
    <source>
        <dbReference type="ARBA" id="ARBA00022722"/>
    </source>
</evidence>
<dbReference type="Proteomes" id="UP000011082">
    <property type="component" value="Unassembled WGS sequence"/>
</dbReference>
<dbReference type="GO" id="GO:0005739">
    <property type="term" value="C:mitochondrion"/>
    <property type="evidence" value="ECO:0007669"/>
    <property type="project" value="TreeGrafter"/>
</dbReference>
<keyword evidence="6" id="KW-0540">Nuclease</keyword>
<dbReference type="HOGENOM" id="CLU_1361363_0_0_1"/>
<dbReference type="SUPFAM" id="SSF56281">
    <property type="entry name" value="Metallo-hydrolase/oxidoreductase"/>
    <property type="match status" value="1"/>
</dbReference>
<comment type="catalytic activity">
    <reaction evidence="1">
        <text>Endonucleolytic cleavage of RNA, removing extra 3' nucleotides from tRNA precursor, generating 3' termini of tRNAs. A 3'-hydroxy group is left at the tRNA terminus and a 5'-phosphoryl group is left at the trailer molecule.</text>
        <dbReference type="EC" id="3.1.26.11"/>
    </reaction>
</comment>
<evidence type="ECO:0000256" key="10">
    <source>
        <dbReference type="ARBA" id="ARBA00022833"/>
    </source>
</evidence>
<dbReference type="GO" id="GO:1990180">
    <property type="term" value="P:mitochondrial tRNA 3'-end processing"/>
    <property type="evidence" value="ECO:0007669"/>
    <property type="project" value="TreeGrafter"/>
</dbReference>
<evidence type="ECO:0000313" key="11">
    <source>
        <dbReference type="EMBL" id="ELA42418.1"/>
    </source>
</evidence>
<dbReference type="AlphaFoldDB" id="L2GNE4"/>
<evidence type="ECO:0000256" key="8">
    <source>
        <dbReference type="ARBA" id="ARBA00022759"/>
    </source>
</evidence>
<organism evidence="11 12">
    <name type="scientific">Vittaforma corneae (strain ATCC 50505)</name>
    <name type="common">Microsporidian parasite</name>
    <name type="synonym">Nosema corneum</name>
    <dbReference type="NCBI Taxonomy" id="993615"/>
    <lineage>
        <taxon>Eukaryota</taxon>
        <taxon>Fungi</taxon>
        <taxon>Fungi incertae sedis</taxon>
        <taxon>Microsporidia</taxon>
        <taxon>Nosematidae</taxon>
        <taxon>Vittaforma</taxon>
    </lineage>
</organism>
<dbReference type="GeneID" id="19881234"/>
<proteinExistence type="inferred from homology"/>
<dbReference type="EC" id="3.1.26.11" evidence="4"/>
<dbReference type="RefSeq" id="XP_007603969.1">
    <property type="nucleotide sequence ID" value="XM_007603907.1"/>
</dbReference>
<evidence type="ECO:0000256" key="3">
    <source>
        <dbReference type="ARBA" id="ARBA00007823"/>
    </source>
</evidence>
<keyword evidence="5" id="KW-0819">tRNA processing</keyword>
<dbReference type="InterPro" id="IPR036866">
    <property type="entry name" value="RibonucZ/Hydroxyglut_hydro"/>
</dbReference>
<dbReference type="GO" id="GO:0046872">
    <property type="term" value="F:metal ion binding"/>
    <property type="evidence" value="ECO:0007669"/>
    <property type="project" value="UniProtKB-KW"/>
</dbReference>
<evidence type="ECO:0000256" key="5">
    <source>
        <dbReference type="ARBA" id="ARBA00022694"/>
    </source>
</evidence>
<protein>
    <recommendedName>
        <fullName evidence="4">ribonuclease Z</fullName>
        <ecNumber evidence="4">3.1.26.11</ecNumber>
    </recommendedName>
</protein>
<dbReference type="EMBL" id="JH370132">
    <property type="protein sequence ID" value="ELA42418.1"/>
    <property type="molecule type" value="Genomic_DNA"/>
</dbReference>
<dbReference type="InParanoid" id="L2GNE4"/>
<evidence type="ECO:0000256" key="2">
    <source>
        <dbReference type="ARBA" id="ARBA00001947"/>
    </source>
</evidence>
<evidence type="ECO:0000256" key="1">
    <source>
        <dbReference type="ARBA" id="ARBA00000402"/>
    </source>
</evidence>
<evidence type="ECO:0000256" key="7">
    <source>
        <dbReference type="ARBA" id="ARBA00022723"/>
    </source>
</evidence>
<evidence type="ECO:0000256" key="4">
    <source>
        <dbReference type="ARBA" id="ARBA00012477"/>
    </source>
</evidence>
<evidence type="ECO:0000313" key="12">
    <source>
        <dbReference type="Proteomes" id="UP000011082"/>
    </source>
</evidence>
<accession>L2GNE4</accession>
<dbReference type="GO" id="GO:0042781">
    <property type="term" value="F:3'-tRNA processing endoribonuclease activity"/>
    <property type="evidence" value="ECO:0007669"/>
    <property type="project" value="UniProtKB-EC"/>
</dbReference>
<keyword evidence="10" id="KW-0862">Zinc</keyword>
<keyword evidence="12" id="KW-1185">Reference proteome</keyword>
<sequence>MLGIASIVKRISHSLLIIAPNDVKDYLNYFDINVNEMEVSENICLDGKVGFISTNFLKAKEREFYKRFRSDSTSWNDYVQRIKFEKFNIVLCGCEHSKTSTSIGVMDTVTGKSFSYSGDTMPSPLFAFISQDFDVMIHESTFAKDQIDLARKTGHSTNEEAREIFRISNSRTLLLTHFSNRNEMSSIADDCVSDFFRYTFK</sequence>
<dbReference type="VEuPathDB" id="MicrosporidiaDB:VICG_00517"/>
<gene>
    <name evidence="11" type="ORF">VICG_00517</name>
</gene>
<dbReference type="InterPro" id="IPR047151">
    <property type="entry name" value="RNZ2-like"/>
</dbReference>
<dbReference type="Gene3D" id="3.60.15.10">
    <property type="entry name" value="Ribonuclease Z/Hydroxyacylglutathione hydrolase-like"/>
    <property type="match status" value="1"/>
</dbReference>
<comment type="similarity">
    <text evidence="3">Belongs to the RNase Z family.</text>
</comment>
<evidence type="ECO:0000256" key="9">
    <source>
        <dbReference type="ARBA" id="ARBA00022801"/>
    </source>
</evidence>
<dbReference type="STRING" id="993615.L2GNE4"/>
<reference evidence="12" key="1">
    <citation type="submission" date="2011-05" db="EMBL/GenBank/DDBJ databases">
        <title>The genome sequence of Vittaforma corneae strain ATCC 50505.</title>
        <authorList>
            <consortium name="The Broad Institute Genome Sequencing Platform"/>
            <person name="Cuomo C."/>
            <person name="Didier E."/>
            <person name="Bowers L."/>
            <person name="Young S.K."/>
            <person name="Zeng Q."/>
            <person name="Gargeya S."/>
            <person name="Fitzgerald M."/>
            <person name="Haas B."/>
            <person name="Abouelleil A."/>
            <person name="Alvarado L."/>
            <person name="Arachchi H.M."/>
            <person name="Berlin A."/>
            <person name="Chapman S.B."/>
            <person name="Gearin G."/>
            <person name="Goldberg J."/>
            <person name="Griggs A."/>
            <person name="Gujja S."/>
            <person name="Hansen M."/>
            <person name="Heiman D."/>
            <person name="Howarth C."/>
            <person name="Larimer J."/>
            <person name="Lui A."/>
            <person name="MacDonald P.J.P."/>
            <person name="McCowen C."/>
            <person name="Montmayeur A."/>
            <person name="Murphy C."/>
            <person name="Neiman D."/>
            <person name="Pearson M."/>
            <person name="Priest M."/>
            <person name="Roberts A."/>
            <person name="Saif S."/>
            <person name="Shea T."/>
            <person name="Sisk P."/>
            <person name="Stolte C."/>
            <person name="Sykes S."/>
            <person name="Wortman J."/>
            <person name="Nusbaum C."/>
            <person name="Birren B."/>
        </authorList>
    </citation>
    <scope>NUCLEOTIDE SEQUENCE [LARGE SCALE GENOMIC DNA]</scope>
    <source>
        <strain evidence="12">ATCC 50505</strain>
    </source>
</reference>
<keyword evidence="9" id="KW-0378">Hydrolase</keyword>
<keyword evidence="8" id="KW-0255">Endonuclease</keyword>
<dbReference type="PANTHER" id="PTHR12553:SF49">
    <property type="entry name" value="ZINC PHOSPHODIESTERASE ELAC PROTEIN 2"/>
    <property type="match status" value="1"/>
</dbReference>
<keyword evidence="7" id="KW-0479">Metal-binding</keyword>
<name>L2GNE4_VITCO</name>
<comment type="cofactor">
    <cofactor evidence="2">
        <name>Zn(2+)</name>
        <dbReference type="ChEBI" id="CHEBI:29105"/>
    </cofactor>
</comment>
<dbReference type="OrthoDB" id="527344at2759"/>
<dbReference type="PANTHER" id="PTHR12553">
    <property type="entry name" value="ZINC PHOSPHODIESTERASE ELAC PROTEIN 2"/>
    <property type="match status" value="1"/>
</dbReference>